<evidence type="ECO:0000313" key="2">
    <source>
        <dbReference type="Proteomes" id="UP000011682"/>
    </source>
</evidence>
<gene>
    <name evidence="1" type="ORF">D187_003212</name>
</gene>
<dbReference type="eggNOG" id="ENOG502ZFBE">
    <property type="taxonomic scope" value="Bacteria"/>
</dbReference>
<dbReference type="AlphaFoldDB" id="S9QRR2"/>
<accession>S9QRR2</accession>
<dbReference type="Proteomes" id="UP000011682">
    <property type="component" value="Unassembled WGS sequence"/>
</dbReference>
<evidence type="ECO:0000313" key="1">
    <source>
        <dbReference type="EMBL" id="EPX59308.1"/>
    </source>
</evidence>
<reference evidence="1" key="1">
    <citation type="submission" date="2013-05" db="EMBL/GenBank/DDBJ databases">
        <title>Genome assembly of Cystobacter fuscus DSM 2262.</title>
        <authorList>
            <person name="Sharma G."/>
            <person name="Khatri I."/>
            <person name="Kaur C."/>
            <person name="Mayilraj S."/>
            <person name="Subramanian S."/>
        </authorList>
    </citation>
    <scope>NUCLEOTIDE SEQUENCE [LARGE SCALE GENOMIC DNA]</scope>
    <source>
        <strain evidence="1">DSM 2262</strain>
    </source>
</reference>
<keyword evidence="2" id="KW-1185">Reference proteome</keyword>
<organism evidence="1 2">
    <name type="scientific">Cystobacter fuscus (strain ATCC 25194 / DSM 2262 / NBRC 100088 / M29)</name>
    <dbReference type="NCBI Taxonomy" id="1242864"/>
    <lineage>
        <taxon>Bacteria</taxon>
        <taxon>Pseudomonadati</taxon>
        <taxon>Myxococcota</taxon>
        <taxon>Myxococcia</taxon>
        <taxon>Myxococcales</taxon>
        <taxon>Cystobacterineae</taxon>
        <taxon>Archangiaceae</taxon>
        <taxon>Cystobacter</taxon>
    </lineage>
</organism>
<comment type="caution">
    <text evidence="1">The sequence shown here is derived from an EMBL/GenBank/DDBJ whole genome shotgun (WGS) entry which is preliminary data.</text>
</comment>
<protein>
    <submittedName>
        <fullName evidence="1">Uncharacterized protein</fullName>
    </submittedName>
</protein>
<dbReference type="EMBL" id="ANAH02000018">
    <property type="protein sequence ID" value="EPX59308.1"/>
    <property type="molecule type" value="Genomic_DNA"/>
</dbReference>
<proteinExistence type="predicted"/>
<name>S9QRR2_CYSF2</name>
<sequence>MPMSPETAHGVPMFHPHEENHHMNRRMGLLCFMVFATACGPESEPAANRTGEELPASEMKTQVSQLADPPVITFWENNGCQADQVGWYLYNGTPTIMPNSSGSGWSNDEARSLMLFRAPAGMIIRVYDSGSGSHGDDWAEIRIKQYADQLCIPSFEDVMDNAAYSLRFCHYNGLDGKVSQARAQNYEFNGSTCNGTWIPW</sequence>